<dbReference type="NCBIfam" id="TIGR01167">
    <property type="entry name" value="LPXTG_anchor"/>
    <property type="match status" value="1"/>
</dbReference>
<dbReference type="InterPro" id="IPR013783">
    <property type="entry name" value="Ig-like_fold"/>
</dbReference>
<evidence type="ECO:0000256" key="2">
    <source>
        <dbReference type="ARBA" id="ARBA00022525"/>
    </source>
</evidence>
<dbReference type="GO" id="GO:0016798">
    <property type="term" value="F:hydrolase activity, acting on glycosyl bonds"/>
    <property type="evidence" value="ECO:0007669"/>
    <property type="project" value="UniProtKB-KW"/>
</dbReference>
<evidence type="ECO:0000259" key="11">
    <source>
        <dbReference type="PROSITE" id="PS50853"/>
    </source>
</evidence>
<keyword evidence="5" id="KW-0378">Hydrolase</keyword>
<proteinExistence type="predicted"/>
<dbReference type="InterPro" id="IPR050952">
    <property type="entry name" value="TRIM-NHL_E3_ligases"/>
</dbReference>
<dbReference type="Proteomes" id="UP000321196">
    <property type="component" value="Unassembled WGS sequence"/>
</dbReference>
<dbReference type="GO" id="GO:0000272">
    <property type="term" value="P:polysaccharide catabolic process"/>
    <property type="evidence" value="ECO:0007669"/>
    <property type="project" value="UniProtKB-KW"/>
</dbReference>
<sequence length="961" mass="97459">MRRSARPLWASVAALVVAASVIVLPSSATAVTGDPSIATTPAGVTSVAPTQGKAQGSGLWGYVGDITTRSISSTFTYGLSFSPIDGSLWMTDSAKTTYTSNSLFCAFAGGTVMGSICYVGDSRVMHYDLNIADWAAGQYMSDGAYAVPAAGVNDGIGANFDALADAQVLDGSTLPNGQFVGARGVAVTEEGVAWVLDSDHYGTAINPTGKPVRLLNPDGTECASFGQALSATAGWANRNAPDVLGYTVGITRLENGNMLATSQVPELLKEYTSDGTFVRNIFLNQATGTAYPSDAGFRSPYAVTADPTTAANDVLVGYIDPGSGRGSFIERIDLDACTTEAVGNPAGSSRDRCAVLQRFGVGTMNNGNGDDSTSRAVTFSIAVDPTTQDVYVAQRDGLLNVFASDGTPKGKFSAFGLGTNNGQMRVVRGIAFDERGFMYLTVDEGAPSTRVQIFARTPDPVAGLTAAYASAAKTDVTLTWDALPLGVTPDAQTPLRDYVVEASTDGGATWAVISTPASTDAAATITGLDPAASYEFRVSAWNEAGNGDWIVAAPAEPVAALTLTKQGNGASAPTADDAISVAADSTVTFTYVVENTGNVPVTGVELSDDQLGVIAPPAGFTGTLAPGASATFTATGPIAEGEYVNVATVTSNETEDVLAEWHGFGVTTGLTIVKQGNTVVATTVDDAVHVPAHSTVTFTYVVTNNGNVPAVGVGVVDDQLGEIAAPDGFTGTLEPGASVTFTATGPVAAGAYVNVATASSEGNEDALTEWHGVGDVPEPLVSAIAITKQGNGTTAPTAADAVPVAAGAEVVFTYVVSNTGETPVEGVSVVDDQLGAIAWPAGFDGTLDIGESVTFTASGVVPAGAYVNIATGSAVGVDNVTAQWHGLGETPVTPEPTAEPTPEPSTPAPTTPAPTTAAPTSAPTLPTTGSDSAATSFIAGLAGAFLIGGAVLFGIRRRRTT</sequence>
<dbReference type="RefSeq" id="WP_147825070.1">
    <property type="nucleotide sequence ID" value="NZ_BAAARG010000001.1"/>
</dbReference>
<dbReference type="InterPro" id="IPR036116">
    <property type="entry name" value="FN3_sf"/>
</dbReference>
<feature type="compositionally biased region" description="Pro residues" evidence="7">
    <location>
        <begin position="893"/>
        <end position="912"/>
    </location>
</feature>
<dbReference type="AlphaFoldDB" id="A0A5C8HTB0"/>
<dbReference type="SMART" id="SM00060">
    <property type="entry name" value="FN3"/>
    <property type="match status" value="1"/>
</dbReference>
<keyword evidence="6" id="KW-0119">Carbohydrate metabolism</keyword>
<dbReference type="PROSITE" id="PS50847">
    <property type="entry name" value="GRAM_POS_ANCHORING"/>
    <property type="match status" value="1"/>
</dbReference>
<dbReference type="PROSITE" id="PS50853">
    <property type="entry name" value="FN3"/>
    <property type="match status" value="1"/>
</dbReference>
<evidence type="ECO:0000259" key="10">
    <source>
        <dbReference type="PROSITE" id="PS50847"/>
    </source>
</evidence>
<evidence type="ECO:0000256" key="7">
    <source>
        <dbReference type="SAM" id="MobiDB-lite"/>
    </source>
</evidence>
<dbReference type="GO" id="GO:0008270">
    <property type="term" value="F:zinc ion binding"/>
    <property type="evidence" value="ECO:0007669"/>
    <property type="project" value="UniProtKB-KW"/>
</dbReference>
<dbReference type="Pfam" id="PF24346">
    <property type="entry name" value="DUF7507"/>
    <property type="match status" value="3"/>
</dbReference>
<dbReference type="NCBIfam" id="TIGR01451">
    <property type="entry name" value="B_ant_repeat"/>
    <property type="match status" value="1"/>
</dbReference>
<reference evidence="12 13" key="1">
    <citation type="submission" date="2019-08" db="EMBL/GenBank/DDBJ databases">
        <authorList>
            <person name="Dong K."/>
        </authorList>
    </citation>
    <scope>NUCLEOTIDE SEQUENCE [LARGE SCALE GENOMIC DNA]</scope>
    <source>
        <strain evidence="12 13">M4-8</strain>
    </source>
</reference>
<keyword evidence="2" id="KW-0964">Secreted</keyword>
<feature type="region of interest" description="Disordered" evidence="7">
    <location>
        <begin position="887"/>
        <end position="929"/>
    </location>
</feature>
<name>A0A5C8HTB0_9MICO</name>
<feature type="transmembrane region" description="Helical" evidence="8">
    <location>
        <begin position="933"/>
        <end position="955"/>
    </location>
</feature>
<dbReference type="Pfam" id="PF00041">
    <property type="entry name" value="fn3"/>
    <property type="match status" value="1"/>
</dbReference>
<evidence type="ECO:0000256" key="9">
    <source>
        <dbReference type="SAM" id="SignalP"/>
    </source>
</evidence>
<dbReference type="EMBL" id="VRSW01000001">
    <property type="protein sequence ID" value="TXK06261.1"/>
    <property type="molecule type" value="Genomic_DNA"/>
</dbReference>
<evidence type="ECO:0000256" key="6">
    <source>
        <dbReference type="ARBA" id="ARBA00023326"/>
    </source>
</evidence>
<evidence type="ECO:0000256" key="3">
    <source>
        <dbReference type="ARBA" id="ARBA00022729"/>
    </source>
</evidence>
<feature type="signal peptide" evidence="9">
    <location>
        <begin position="1"/>
        <end position="30"/>
    </location>
</feature>
<evidence type="ECO:0000313" key="13">
    <source>
        <dbReference type="Proteomes" id="UP000321196"/>
    </source>
</evidence>
<dbReference type="OrthoDB" id="3225333at2"/>
<accession>A0A5C8HTB0</accession>
<keyword evidence="5" id="KW-0326">Glycosidase</keyword>
<keyword evidence="3 9" id="KW-0732">Signal</keyword>
<feature type="chain" id="PRO_5022967775" evidence="9">
    <location>
        <begin position="31"/>
        <end position="961"/>
    </location>
</feature>
<dbReference type="SUPFAM" id="SSF49265">
    <property type="entry name" value="Fibronectin type III"/>
    <property type="match status" value="1"/>
</dbReference>
<dbReference type="PANTHER" id="PTHR24104">
    <property type="entry name" value="E3 UBIQUITIN-PROTEIN LIGASE NHLRC1-RELATED"/>
    <property type="match status" value="1"/>
</dbReference>
<keyword evidence="6" id="KW-0624">Polysaccharide degradation</keyword>
<evidence type="ECO:0000256" key="4">
    <source>
        <dbReference type="ARBA" id="ARBA00023088"/>
    </source>
</evidence>
<protein>
    <submittedName>
        <fullName evidence="12">LPXTG cell wall anchor domain-containing protein</fullName>
    </submittedName>
</protein>
<dbReference type="Gene3D" id="2.60.40.10">
    <property type="entry name" value="Immunoglobulins"/>
    <property type="match status" value="2"/>
</dbReference>
<dbReference type="CDD" id="cd00063">
    <property type="entry name" value="FN3"/>
    <property type="match status" value="1"/>
</dbReference>
<dbReference type="Pfam" id="PF00746">
    <property type="entry name" value="Gram_pos_anchor"/>
    <property type="match status" value="1"/>
</dbReference>
<feature type="compositionally biased region" description="Low complexity" evidence="7">
    <location>
        <begin position="913"/>
        <end position="928"/>
    </location>
</feature>
<dbReference type="InterPro" id="IPR047589">
    <property type="entry name" value="DUF11_rpt"/>
</dbReference>
<evidence type="ECO:0000313" key="12">
    <source>
        <dbReference type="EMBL" id="TXK06261.1"/>
    </source>
</evidence>
<evidence type="ECO:0000256" key="5">
    <source>
        <dbReference type="ARBA" id="ARBA00023295"/>
    </source>
</evidence>
<dbReference type="InterPro" id="IPR019931">
    <property type="entry name" value="LPXTG_anchor"/>
</dbReference>
<evidence type="ECO:0000256" key="1">
    <source>
        <dbReference type="ARBA" id="ARBA00022512"/>
    </source>
</evidence>
<feature type="domain" description="Fibronectin type-III" evidence="11">
    <location>
        <begin position="460"/>
        <end position="567"/>
    </location>
</feature>
<dbReference type="InterPro" id="IPR003961">
    <property type="entry name" value="FN3_dom"/>
</dbReference>
<keyword evidence="13" id="KW-1185">Reference proteome</keyword>
<dbReference type="InterPro" id="IPR055354">
    <property type="entry name" value="DUF7507"/>
</dbReference>
<keyword evidence="4" id="KW-0572">Peptidoglycan-anchor</keyword>
<keyword evidence="8" id="KW-0812">Transmembrane</keyword>
<dbReference type="Gene3D" id="2.120.10.30">
    <property type="entry name" value="TolB, C-terminal domain"/>
    <property type="match status" value="1"/>
</dbReference>
<dbReference type="SUPFAM" id="SSF63829">
    <property type="entry name" value="Calcium-dependent phosphotriesterase"/>
    <property type="match status" value="1"/>
</dbReference>
<feature type="domain" description="Gram-positive cocci surface proteins LPxTG" evidence="10">
    <location>
        <begin position="925"/>
        <end position="961"/>
    </location>
</feature>
<evidence type="ECO:0000256" key="8">
    <source>
        <dbReference type="SAM" id="Phobius"/>
    </source>
</evidence>
<gene>
    <name evidence="12" type="ORF">FVP60_04695</name>
</gene>
<keyword evidence="8" id="KW-1133">Transmembrane helix</keyword>
<organism evidence="12 13">
    <name type="scientific">Microbacterium mitrae</name>
    <dbReference type="NCBI Taxonomy" id="664640"/>
    <lineage>
        <taxon>Bacteria</taxon>
        <taxon>Bacillati</taxon>
        <taxon>Actinomycetota</taxon>
        <taxon>Actinomycetes</taxon>
        <taxon>Micrococcales</taxon>
        <taxon>Microbacteriaceae</taxon>
        <taxon>Microbacterium</taxon>
    </lineage>
</organism>
<keyword evidence="8" id="KW-0472">Membrane</keyword>
<comment type="caution">
    <text evidence="12">The sequence shown here is derived from an EMBL/GenBank/DDBJ whole genome shotgun (WGS) entry which is preliminary data.</text>
</comment>
<dbReference type="InterPro" id="IPR011042">
    <property type="entry name" value="6-blade_b-propeller_TolB-like"/>
</dbReference>
<keyword evidence="1" id="KW-0134">Cell wall</keyword>
<dbReference type="PANTHER" id="PTHR24104:SF25">
    <property type="entry name" value="PROTEIN LIN-41"/>
    <property type="match status" value="1"/>
</dbReference>